<dbReference type="InterPro" id="IPR036871">
    <property type="entry name" value="PX_dom_sf"/>
</dbReference>
<dbReference type="GO" id="GO:0005768">
    <property type="term" value="C:endosome"/>
    <property type="evidence" value="ECO:0007669"/>
    <property type="project" value="TreeGrafter"/>
</dbReference>
<dbReference type="Gene3D" id="1.20.1270.60">
    <property type="entry name" value="Arfaptin homology (AH) domain/BAR domain"/>
    <property type="match status" value="1"/>
</dbReference>
<dbReference type="GO" id="GO:0035091">
    <property type="term" value="F:phosphatidylinositol binding"/>
    <property type="evidence" value="ECO:0007669"/>
    <property type="project" value="InterPro"/>
</dbReference>
<dbReference type="GeneTree" id="ENSGT00940000168109"/>
<reference evidence="2" key="3">
    <citation type="submission" date="2025-09" db="UniProtKB">
        <authorList>
            <consortium name="Ensembl"/>
        </authorList>
    </citation>
    <scope>IDENTIFICATION</scope>
</reference>
<protein>
    <recommendedName>
        <fullName evidence="1">Sorting nexin/Vps5-like C-terminal domain-containing protein</fullName>
    </recommendedName>
</protein>
<evidence type="ECO:0000313" key="3">
    <source>
        <dbReference type="Proteomes" id="UP000007875"/>
    </source>
</evidence>
<dbReference type="InterPro" id="IPR015404">
    <property type="entry name" value="Vps5_C"/>
</dbReference>
<evidence type="ECO:0000259" key="1">
    <source>
        <dbReference type="Pfam" id="PF09325"/>
    </source>
</evidence>
<accession>H2Z2G0</accession>
<reference evidence="3" key="1">
    <citation type="submission" date="2003-08" db="EMBL/GenBank/DDBJ databases">
        <authorList>
            <person name="Birren B."/>
            <person name="Nusbaum C."/>
            <person name="Abebe A."/>
            <person name="Abouelleil A."/>
            <person name="Adekoya E."/>
            <person name="Ait-zahra M."/>
            <person name="Allen N."/>
            <person name="Allen T."/>
            <person name="An P."/>
            <person name="Anderson M."/>
            <person name="Anderson S."/>
            <person name="Arachchi H."/>
            <person name="Armbruster J."/>
            <person name="Bachantsang P."/>
            <person name="Baldwin J."/>
            <person name="Barry A."/>
            <person name="Bayul T."/>
            <person name="Blitshsteyn B."/>
            <person name="Bloom T."/>
            <person name="Blye J."/>
            <person name="Boguslavskiy L."/>
            <person name="Borowsky M."/>
            <person name="Boukhgalter B."/>
            <person name="Brunache A."/>
            <person name="Butler J."/>
            <person name="Calixte N."/>
            <person name="Calvo S."/>
            <person name="Camarata J."/>
            <person name="Campo K."/>
            <person name="Chang J."/>
            <person name="Cheshatsang Y."/>
            <person name="Citroen M."/>
            <person name="Collymore A."/>
            <person name="Considine T."/>
            <person name="Cook A."/>
            <person name="Cooke P."/>
            <person name="Corum B."/>
            <person name="Cuomo C."/>
            <person name="David R."/>
            <person name="Dawoe T."/>
            <person name="Degray S."/>
            <person name="Dodge S."/>
            <person name="Dooley K."/>
            <person name="Dorje P."/>
            <person name="Dorjee K."/>
            <person name="Dorris L."/>
            <person name="Duffey N."/>
            <person name="Dupes A."/>
            <person name="Elkins T."/>
            <person name="Engels R."/>
            <person name="Erickson J."/>
            <person name="Farina A."/>
            <person name="Faro S."/>
            <person name="Ferreira P."/>
            <person name="Fischer H."/>
            <person name="Fitzgerald M."/>
            <person name="Foley K."/>
            <person name="Gage D."/>
            <person name="Galagan J."/>
            <person name="Gearin G."/>
            <person name="Gnerre S."/>
            <person name="Gnirke A."/>
            <person name="Goyette A."/>
            <person name="Graham J."/>
            <person name="Grandbois E."/>
            <person name="Gyaltsen K."/>
            <person name="Hafez N."/>
            <person name="Hagopian D."/>
            <person name="Hagos B."/>
            <person name="Hall J."/>
            <person name="Hatcher B."/>
            <person name="Heller A."/>
            <person name="Higgins H."/>
            <person name="Honan T."/>
            <person name="Horn A."/>
            <person name="Houde N."/>
            <person name="Hughes L."/>
            <person name="Hulme W."/>
            <person name="Husby E."/>
            <person name="Iliev I."/>
            <person name="Jaffe D."/>
            <person name="Jones C."/>
            <person name="Kamal M."/>
            <person name="Kamat A."/>
            <person name="Kamvysselis M."/>
            <person name="Karlsson E."/>
            <person name="Kells C."/>
            <person name="Kieu A."/>
            <person name="Kisner P."/>
            <person name="Kodira C."/>
            <person name="Kulbokas E."/>
            <person name="Labutti K."/>
            <person name="Lama D."/>
            <person name="Landers T."/>
            <person name="Leger J."/>
            <person name="Levine S."/>
            <person name="Lewis D."/>
            <person name="Lewis T."/>
            <person name="Lindblad-toh K."/>
            <person name="Liu X."/>
            <person name="Lokyitsang T."/>
            <person name="Lokyitsang Y."/>
            <person name="Lucien O."/>
            <person name="Lui A."/>
            <person name="Ma L.J."/>
            <person name="Mabbitt R."/>
            <person name="Macdonald J."/>
            <person name="Maclean C."/>
            <person name="Major J."/>
            <person name="Manning J."/>
            <person name="Marabella R."/>
            <person name="Maru K."/>
            <person name="Matthews C."/>
            <person name="Mauceli E."/>
            <person name="Mccarthy M."/>
            <person name="Mcdonough S."/>
            <person name="Mcghee T."/>
            <person name="Meldrim J."/>
            <person name="Meneus L."/>
            <person name="Mesirov J."/>
            <person name="Mihalev A."/>
            <person name="Mihova T."/>
            <person name="Mikkelsen T."/>
            <person name="Mlenga V."/>
            <person name="Moru K."/>
            <person name="Mozes J."/>
            <person name="Mulrain L."/>
            <person name="Munson G."/>
            <person name="Naylor J."/>
            <person name="Newes C."/>
            <person name="Nguyen C."/>
            <person name="Nguyen N."/>
            <person name="Nguyen T."/>
            <person name="Nicol R."/>
            <person name="Nielsen C."/>
            <person name="Nizzari M."/>
            <person name="Norbu C."/>
            <person name="Norbu N."/>
            <person name="O'donnell P."/>
            <person name="Okoawo O."/>
            <person name="O'leary S."/>
            <person name="Omotosho B."/>
            <person name="O'neill K."/>
            <person name="Osman S."/>
            <person name="Parker S."/>
            <person name="Perrin D."/>
            <person name="Phunkhang P."/>
            <person name="Piqani B."/>
            <person name="Purcell S."/>
            <person name="Rachupka T."/>
            <person name="Ramasamy U."/>
            <person name="Rameau R."/>
            <person name="Ray V."/>
            <person name="Raymond C."/>
            <person name="Retta R."/>
            <person name="Richardson S."/>
            <person name="Rise C."/>
            <person name="Rodriguez J."/>
            <person name="Rogers J."/>
            <person name="Rogov P."/>
            <person name="Rutman M."/>
            <person name="Schupbach R."/>
            <person name="Seaman C."/>
            <person name="Settipalli S."/>
            <person name="Sharpe T."/>
            <person name="Sheridan J."/>
            <person name="Sherpa N."/>
            <person name="Shi J."/>
            <person name="Smirnov S."/>
            <person name="Smith C."/>
            <person name="Sougnez C."/>
            <person name="Spencer B."/>
            <person name="Stalker J."/>
            <person name="Stange-thomann N."/>
            <person name="Stavropoulos S."/>
            <person name="Stetson K."/>
            <person name="Stone C."/>
            <person name="Stone S."/>
            <person name="Stubbs M."/>
            <person name="Talamas J."/>
            <person name="Tchuinga P."/>
            <person name="Tenzing P."/>
            <person name="Tesfaye S."/>
            <person name="Theodore J."/>
            <person name="Thoulutsang Y."/>
            <person name="Topham K."/>
            <person name="Towey S."/>
            <person name="Tsamla T."/>
            <person name="Tsomo N."/>
            <person name="Vallee D."/>
            <person name="Vassiliev H."/>
            <person name="Venkataraman V."/>
            <person name="Vinson J."/>
            <person name="Vo A."/>
            <person name="Wade C."/>
            <person name="Wang S."/>
            <person name="Wangchuk T."/>
            <person name="Wangdi T."/>
            <person name="Whittaker C."/>
            <person name="Wilkinson J."/>
            <person name="Wu Y."/>
            <person name="Wyman D."/>
            <person name="Yadav S."/>
            <person name="Yang S."/>
            <person name="Yang X."/>
            <person name="Yeager S."/>
            <person name="Yee E."/>
            <person name="Young G."/>
            <person name="Zainoun J."/>
            <person name="Zembeck L."/>
            <person name="Zimmer A."/>
            <person name="Zody M."/>
            <person name="Lander E."/>
        </authorList>
    </citation>
    <scope>NUCLEOTIDE SEQUENCE [LARGE SCALE GENOMIC DNA]</scope>
</reference>
<dbReference type="AlphaFoldDB" id="H2Z2G0"/>
<organism evidence="2 3">
    <name type="scientific">Ciona savignyi</name>
    <name type="common">Pacific transparent sea squirt</name>
    <dbReference type="NCBI Taxonomy" id="51511"/>
    <lineage>
        <taxon>Eukaryota</taxon>
        <taxon>Metazoa</taxon>
        <taxon>Chordata</taxon>
        <taxon>Tunicata</taxon>
        <taxon>Ascidiacea</taxon>
        <taxon>Phlebobranchia</taxon>
        <taxon>Cionidae</taxon>
        <taxon>Ciona</taxon>
    </lineage>
</organism>
<dbReference type="SUPFAM" id="SSF103657">
    <property type="entry name" value="BAR/IMD domain-like"/>
    <property type="match status" value="1"/>
</dbReference>
<dbReference type="Ensembl" id="ENSCSAVT00000011909.1">
    <property type="protein sequence ID" value="ENSCSAVP00000011772.1"/>
    <property type="gene ID" value="ENSCSAVG00000006910.1"/>
</dbReference>
<reference evidence="2" key="2">
    <citation type="submission" date="2025-08" db="UniProtKB">
        <authorList>
            <consortium name="Ensembl"/>
        </authorList>
    </citation>
    <scope>IDENTIFICATION</scope>
</reference>
<name>H2Z2G0_CIOSA</name>
<dbReference type="Gene3D" id="3.30.1520.10">
    <property type="entry name" value="Phox-like domain"/>
    <property type="match status" value="1"/>
</dbReference>
<dbReference type="Pfam" id="PF09325">
    <property type="entry name" value="Vps5"/>
    <property type="match status" value="1"/>
</dbReference>
<keyword evidence="3" id="KW-1185">Reference proteome</keyword>
<feature type="domain" description="Sorting nexin/Vps5-like C-terminal" evidence="1">
    <location>
        <begin position="97"/>
        <end position="291"/>
    </location>
</feature>
<sequence length="301" mass="34918">LAKLSEGEGSMTKEEFSRMKQELEAEYLAIFKKTVAMHEIFLCRLASHPTLKNSHNFRVFLEYDKELNVRGKNKKEKITGFFRNITKTADETLLLRAKNDEFFEHEKSFMSEYHTRIKDATTKIDKVTQNHKSKSPYTSTSCIISIHLENCTVILNINPFIRSLLKVHESLEKGRKLEARAASDMDLKLADLLRYYFRDTQACKDLLYRRARTLANYENANKELDKARSRGKNVPQAESQQKTAREKFEVLSEVGKQELTEFKGRRVTAFRKNLIELGELQLKHSKAMVQVLKGCISTVEQ</sequence>
<dbReference type="PANTHER" id="PTHR45850">
    <property type="entry name" value="SORTING NEXIN FAMILY MEMBER"/>
    <property type="match status" value="1"/>
</dbReference>
<proteinExistence type="predicted"/>
<evidence type="ECO:0000313" key="2">
    <source>
        <dbReference type="Ensembl" id="ENSCSAVP00000011772.1"/>
    </source>
</evidence>
<dbReference type="InterPro" id="IPR027267">
    <property type="entry name" value="AH/BAR_dom_sf"/>
</dbReference>
<dbReference type="FunFam" id="1.20.1270.60:FF:000008">
    <property type="entry name" value="Sorting nexin"/>
    <property type="match status" value="1"/>
</dbReference>
<dbReference type="Proteomes" id="UP000007875">
    <property type="component" value="Unassembled WGS sequence"/>
</dbReference>
<dbReference type="PANTHER" id="PTHR45850:SF1">
    <property type="entry name" value="SORTING NEXIN 6, ISOFORM B"/>
    <property type="match status" value="1"/>
</dbReference>